<dbReference type="Proteomes" id="UP000249799">
    <property type="component" value="Chromosome"/>
</dbReference>
<evidence type="ECO:0000256" key="4">
    <source>
        <dbReference type="ARBA" id="ARBA00022840"/>
    </source>
</evidence>
<dbReference type="SUPFAM" id="SSF52540">
    <property type="entry name" value="P-loop containing nucleoside triphosphate hydrolases"/>
    <property type="match status" value="2"/>
</dbReference>
<dbReference type="CDD" id="cd17926">
    <property type="entry name" value="DEXHc_RE"/>
    <property type="match status" value="1"/>
</dbReference>
<reference evidence="5 6" key="1">
    <citation type="submission" date="2018-06" db="EMBL/GenBank/DDBJ databases">
        <title>Lujinxingia sediminis gen. nov. sp. nov., a new facultative anaerobic member of the class Deltaproteobacteria, and proposal of Lujinxingaceae fam. nov.</title>
        <authorList>
            <person name="Guo L.-Y."/>
            <person name="Li C.-M."/>
            <person name="Wang S."/>
            <person name="Du Z.-J."/>
        </authorList>
    </citation>
    <scope>NUCLEOTIDE SEQUENCE [LARGE SCALE GENOMIC DNA]</scope>
    <source>
        <strain evidence="5 6">FA350</strain>
    </source>
</reference>
<sequence length="482" mass="54383">MSEQLVLKLDGSADADASKSLTLRFEAGTLVVDGLARDDVSPEVYPAGHPLRKHLVWDDRVDRFRAPAIEYRLVVAAMLREGFTIYDEARTYREVALEMADRFEPHEHQQGAFDAWVEGNKRGVVVLPTGSGKTYVAQMAIEEVGRSALVLVPTLDLMNQWSGVLAKNFGCPVGLLGGGYHEIEDLTVTTYDSAAIHMERLGGRFGLLVFDEVHHLPGEVYRQGAECAIAPFRLGLTATPERADGKEVVLDRLVGPVVFQKSIKELSGDILADYEIKSVPVAMTEGDFERYTTARKEYRDFVEARGIRMSSRHGWPSFLAATNKSEEGRRAFKAYRLQKQLALVHEAKMQMLYELLERHHHERVLVFTNDNDSVYEISERALVPSITHQTPIKERKEILKRFNEGKYRVIVTSKVLNEGVDVPKAAVAVILSGSGSVREHVQRLGRILRRHEGKRALLYELITENSVETYVSERRRKHDAYE</sequence>
<dbReference type="GO" id="GO:0005524">
    <property type="term" value="F:ATP binding"/>
    <property type="evidence" value="ECO:0007669"/>
    <property type="project" value="UniProtKB-KW"/>
</dbReference>
<dbReference type="Pfam" id="PF18458">
    <property type="entry name" value="XPB_DRD"/>
    <property type="match status" value="1"/>
</dbReference>
<accession>A0A2Z4FK23</accession>
<dbReference type="SMART" id="SM00487">
    <property type="entry name" value="DEXDc"/>
    <property type="match status" value="1"/>
</dbReference>
<dbReference type="SMART" id="SM00490">
    <property type="entry name" value="HELICc"/>
    <property type="match status" value="1"/>
</dbReference>
<dbReference type="InterPro" id="IPR040699">
    <property type="entry name" value="XPB_DRD"/>
</dbReference>
<evidence type="ECO:0000256" key="1">
    <source>
        <dbReference type="ARBA" id="ARBA00022741"/>
    </source>
</evidence>
<dbReference type="PANTHER" id="PTHR11274:SF0">
    <property type="entry name" value="GENERAL TRANSCRIPTION AND DNA REPAIR FACTOR IIH HELICASE SUBUNIT XPB"/>
    <property type="match status" value="1"/>
</dbReference>
<dbReference type="RefSeq" id="WP_111333285.1">
    <property type="nucleotide sequence ID" value="NZ_CP030032.1"/>
</dbReference>
<organism evidence="5 6">
    <name type="scientific">Bradymonas sediminis</name>
    <dbReference type="NCBI Taxonomy" id="1548548"/>
    <lineage>
        <taxon>Bacteria</taxon>
        <taxon>Deltaproteobacteria</taxon>
        <taxon>Bradymonadales</taxon>
        <taxon>Bradymonadaceae</taxon>
        <taxon>Bradymonas</taxon>
    </lineage>
</organism>
<dbReference type="PANTHER" id="PTHR11274">
    <property type="entry name" value="RAD25/XP-B DNA REPAIR HELICASE"/>
    <property type="match status" value="1"/>
</dbReference>
<keyword evidence="6" id="KW-1185">Reference proteome</keyword>
<keyword evidence="3 5" id="KW-0347">Helicase</keyword>
<dbReference type="InterPro" id="IPR001650">
    <property type="entry name" value="Helicase_C-like"/>
</dbReference>
<dbReference type="GO" id="GO:0003677">
    <property type="term" value="F:DNA binding"/>
    <property type="evidence" value="ECO:0007669"/>
    <property type="project" value="InterPro"/>
</dbReference>
<dbReference type="KEGG" id="bsed:DN745_06900"/>
<dbReference type="Pfam" id="PF04851">
    <property type="entry name" value="ResIII"/>
    <property type="match status" value="1"/>
</dbReference>
<dbReference type="OrthoDB" id="9804086at2"/>
<protein>
    <submittedName>
        <fullName evidence="5">ATP-dependent helicase</fullName>
    </submittedName>
</protein>
<evidence type="ECO:0000256" key="3">
    <source>
        <dbReference type="ARBA" id="ARBA00022806"/>
    </source>
</evidence>
<dbReference type="PROSITE" id="PS51192">
    <property type="entry name" value="HELICASE_ATP_BIND_1"/>
    <property type="match status" value="1"/>
</dbReference>
<dbReference type="GO" id="GO:0016787">
    <property type="term" value="F:hydrolase activity"/>
    <property type="evidence" value="ECO:0007669"/>
    <property type="project" value="UniProtKB-KW"/>
</dbReference>
<dbReference type="AlphaFoldDB" id="A0A2Z4FK23"/>
<evidence type="ECO:0000313" key="5">
    <source>
        <dbReference type="EMBL" id="AWV89076.1"/>
    </source>
</evidence>
<dbReference type="InterPro" id="IPR006935">
    <property type="entry name" value="Helicase/UvrB_N"/>
</dbReference>
<dbReference type="PROSITE" id="PS51194">
    <property type="entry name" value="HELICASE_CTER"/>
    <property type="match status" value="1"/>
</dbReference>
<evidence type="ECO:0000313" key="6">
    <source>
        <dbReference type="Proteomes" id="UP000249799"/>
    </source>
</evidence>
<dbReference type="Gene3D" id="3.40.50.300">
    <property type="entry name" value="P-loop containing nucleotide triphosphate hydrolases"/>
    <property type="match status" value="2"/>
</dbReference>
<dbReference type="Gene3D" id="3.40.1170.30">
    <property type="match status" value="1"/>
</dbReference>
<proteinExistence type="predicted"/>
<dbReference type="InterPro" id="IPR014001">
    <property type="entry name" value="Helicase_ATP-bd"/>
</dbReference>
<keyword evidence="2" id="KW-0378">Hydrolase</keyword>
<evidence type="ECO:0000256" key="2">
    <source>
        <dbReference type="ARBA" id="ARBA00022801"/>
    </source>
</evidence>
<dbReference type="GO" id="GO:0004386">
    <property type="term" value="F:helicase activity"/>
    <property type="evidence" value="ECO:0007669"/>
    <property type="project" value="UniProtKB-KW"/>
</dbReference>
<dbReference type="EMBL" id="CP030032">
    <property type="protein sequence ID" value="AWV89076.1"/>
    <property type="molecule type" value="Genomic_DNA"/>
</dbReference>
<dbReference type="Pfam" id="PF00271">
    <property type="entry name" value="Helicase_C"/>
    <property type="match status" value="1"/>
</dbReference>
<name>A0A2Z4FK23_9DELT</name>
<dbReference type="InterPro" id="IPR050615">
    <property type="entry name" value="ATP-dep_DNA_Helicase"/>
</dbReference>
<keyword evidence="1" id="KW-0547">Nucleotide-binding</keyword>
<keyword evidence="4" id="KW-0067">ATP-binding</keyword>
<gene>
    <name evidence="5" type="ORF">DN745_06900</name>
</gene>
<dbReference type="InterPro" id="IPR027417">
    <property type="entry name" value="P-loop_NTPase"/>
</dbReference>